<keyword evidence="4 8" id="KW-1133">Transmembrane helix</keyword>
<dbReference type="FunFam" id="3.10.580.10:FF:000002">
    <property type="entry name" value="Magnesium/cobalt efflux protein CorC"/>
    <property type="match status" value="1"/>
</dbReference>
<dbReference type="Pfam" id="PF03471">
    <property type="entry name" value="CorC_HlyC"/>
    <property type="match status" value="1"/>
</dbReference>
<feature type="domain" description="CBS" evidence="9">
    <location>
        <begin position="217"/>
        <end position="277"/>
    </location>
</feature>
<evidence type="ECO:0000256" key="2">
    <source>
        <dbReference type="ARBA" id="ARBA00022692"/>
    </source>
</evidence>
<keyword evidence="5 7" id="KW-0129">CBS domain</keyword>
<keyword evidence="11" id="KW-1185">Reference proteome</keyword>
<dbReference type="SMART" id="SM01091">
    <property type="entry name" value="CorC_HlyC"/>
    <property type="match status" value="1"/>
</dbReference>
<organism evidence="10 11">
    <name type="scientific">Candidatus Babela massiliensis</name>
    <dbReference type="NCBI Taxonomy" id="673862"/>
    <lineage>
        <taxon>Bacteria</taxon>
        <taxon>Candidatus Babelota</taxon>
        <taxon>Candidatus Babeliae</taxon>
        <taxon>Candidatus Babeliales</taxon>
        <taxon>Candidatus Babeliaceae</taxon>
        <taxon>Candidatus Babela</taxon>
    </lineage>
</organism>
<dbReference type="OrthoDB" id="9798188at2"/>
<dbReference type="GO" id="GO:0050660">
    <property type="term" value="F:flavin adenine dinucleotide binding"/>
    <property type="evidence" value="ECO:0007669"/>
    <property type="project" value="InterPro"/>
</dbReference>
<keyword evidence="2 8" id="KW-0812">Transmembrane</keyword>
<dbReference type="SUPFAM" id="SSF56176">
    <property type="entry name" value="FAD-binding/transporter-associated domain-like"/>
    <property type="match status" value="1"/>
</dbReference>
<feature type="transmembrane region" description="Helical" evidence="8">
    <location>
        <begin position="13"/>
        <end position="36"/>
    </location>
</feature>
<accession>V6DG92</accession>
<dbReference type="AlphaFoldDB" id="V6DG92"/>
<feature type="domain" description="CBS" evidence="9">
    <location>
        <begin position="281"/>
        <end position="338"/>
    </location>
</feature>
<keyword evidence="3" id="KW-0677">Repeat</keyword>
<name>V6DG92_9BACT</name>
<dbReference type="PANTHER" id="PTHR22777:SF17">
    <property type="entry name" value="UPF0053 PROTEIN SLL0260"/>
    <property type="match status" value="1"/>
</dbReference>
<dbReference type="GO" id="GO:0005886">
    <property type="term" value="C:plasma membrane"/>
    <property type="evidence" value="ECO:0007669"/>
    <property type="project" value="TreeGrafter"/>
</dbReference>
<dbReference type="InterPro" id="IPR000644">
    <property type="entry name" value="CBS_dom"/>
</dbReference>
<evidence type="ECO:0000256" key="8">
    <source>
        <dbReference type="SAM" id="Phobius"/>
    </source>
</evidence>
<dbReference type="SUPFAM" id="SSF54631">
    <property type="entry name" value="CBS-domain pair"/>
    <property type="match status" value="1"/>
</dbReference>
<evidence type="ECO:0000256" key="5">
    <source>
        <dbReference type="ARBA" id="ARBA00023122"/>
    </source>
</evidence>
<evidence type="ECO:0000313" key="10">
    <source>
        <dbReference type="EMBL" id="CDK30580.1"/>
    </source>
</evidence>
<dbReference type="Pfam" id="PF01595">
    <property type="entry name" value="CNNM"/>
    <property type="match status" value="1"/>
</dbReference>
<dbReference type="Pfam" id="PF00571">
    <property type="entry name" value="CBS"/>
    <property type="match status" value="2"/>
</dbReference>
<evidence type="ECO:0000256" key="4">
    <source>
        <dbReference type="ARBA" id="ARBA00022989"/>
    </source>
</evidence>
<protein>
    <submittedName>
        <fullName evidence="10">Hemolysins or related protein containing CBS domains</fullName>
    </submittedName>
</protein>
<dbReference type="InterPro" id="IPR005170">
    <property type="entry name" value="Transptr-assoc_dom"/>
</dbReference>
<dbReference type="STRING" id="673862.BABL1_gene_436"/>
<feature type="transmembrane region" description="Helical" evidence="8">
    <location>
        <begin position="100"/>
        <end position="119"/>
    </location>
</feature>
<sequence>MEPPVASTTSAELILLLIALIICSILSFLETSITALRMFRLKEISKTTTKYKSLINTLENNPSRILITILLAYNLANVVAAVLSNQIIEKLTRALNISDKVGFIVGILITSTTILIVDLIPKNLATRNDKFLKSTLGITNILYVGLYPFVELLSKLTDSIASLLLGKESDKNAYHESENEIRFLIDYVYEKGLIDVNKSNMLKSIFDLSTKTVKEVMVPETDIISISTDNNKEEIIDVFAKYQLTRLPVYQSNSDNIVGMLHQKDFFQLISKNDLRSWKEVVRPLVFIPESARLLKVLKELREQRMHMAIVLNEFGVITGLVSLEDVIEEIVGEIQDEFEPQKDKIISLKSNSWLINASIELKELNNFFNIEFEAHHSLTLAGFLTEHFQYMPKKGERLSYKNLNFQIQQASHKRIYQVLVYQNEIPDLNELEQIHN</sequence>
<evidence type="ECO:0000256" key="6">
    <source>
        <dbReference type="ARBA" id="ARBA00023136"/>
    </source>
</evidence>
<gene>
    <name evidence="10" type="primary">corC</name>
    <name evidence="10" type="ORF">BABL1_gene_436</name>
</gene>
<dbReference type="InterPro" id="IPR046342">
    <property type="entry name" value="CBS_dom_sf"/>
</dbReference>
<evidence type="ECO:0000259" key="9">
    <source>
        <dbReference type="PROSITE" id="PS51371"/>
    </source>
</evidence>
<proteinExistence type="predicted"/>
<dbReference type="SMART" id="SM00116">
    <property type="entry name" value="CBS"/>
    <property type="match status" value="2"/>
</dbReference>
<dbReference type="InterPro" id="IPR036318">
    <property type="entry name" value="FAD-bd_PCMH-like_sf"/>
</dbReference>
<dbReference type="PANTHER" id="PTHR22777">
    <property type="entry name" value="HEMOLYSIN-RELATED"/>
    <property type="match status" value="1"/>
</dbReference>
<dbReference type="CDD" id="cd04590">
    <property type="entry name" value="CBS_pair_CorC_HlyC_assoc"/>
    <property type="match status" value="1"/>
</dbReference>
<reference evidence="10 11" key="1">
    <citation type="journal article" date="2015" name="Biol. Direct">
        <title>Babela massiliensis, a representative of a widespread bacterial phylum with unusual adaptations to parasitism in amoebae.</title>
        <authorList>
            <person name="Pagnier I."/>
            <person name="Yutin N."/>
            <person name="Croce O."/>
            <person name="Makarova K.S."/>
            <person name="Wolf Y.I."/>
            <person name="Benamar S."/>
            <person name="Raoult D."/>
            <person name="Koonin E.V."/>
            <person name="La Scola B."/>
        </authorList>
    </citation>
    <scope>NUCLEOTIDE SEQUENCE [LARGE SCALE GENOMIC DNA]</scope>
    <source>
        <strain evidence="11">BABL1</strain>
    </source>
</reference>
<evidence type="ECO:0000256" key="7">
    <source>
        <dbReference type="PROSITE-ProRule" id="PRU00703"/>
    </source>
</evidence>
<dbReference type="eggNOG" id="COG1253">
    <property type="taxonomic scope" value="Bacteria"/>
</dbReference>
<evidence type="ECO:0000313" key="11">
    <source>
        <dbReference type="Proteomes" id="UP000018769"/>
    </source>
</evidence>
<dbReference type="Proteomes" id="UP000018769">
    <property type="component" value="Chromosome I"/>
</dbReference>
<dbReference type="KEGG" id="dpb:BABL1_gene_436"/>
<dbReference type="InterPro" id="IPR044751">
    <property type="entry name" value="Ion_transp-like_CBS"/>
</dbReference>
<comment type="subcellular location">
    <subcellularLocation>
        <location evidence="1">Membrane</location>
        <topology evidence="1">Multi-pass membrane protein</topology>
    </subcellularLocation>
</comment>
<dbReference type="PROSITE" id="PS51371">
    <property type="entry name" value="CBS"/>
    <property type="match status" value="2"/>
</dbReference>
<dbReference type="EMBL" id="HG793133">
    <property type="protein sequence ID" value="CDK30580.1"/>
    <property type="molecule type" value="Genomic_DNA"/>
</dbReference>
<feature type="transmembrane region" description="Helical" evidence="8">
    <location>
        <begin position="65"/>
        <end position="88"/>
    </location>
</feature>
<evidence type="ECO:0000256" key="3">
    <source>
        <dbReference type="ARBA" id="ARBA00022737"/>
    </source>
</evidence>
<dbReference type="HOGENOM" id="CLU_015237_4_1_7"/>
<dbReference type="Gene3D" id="3.10.580.10">
    <property type="entry name" value="CBS-domain"/>
    <property type="match status" value="1"/>
</dbReference>
<dbReference type="InterPro" id="IPR016169">
    <property type="entry name" value="FAD-bd_PCMH_sub2"/>
</dbReference>
<dbReference type="RefSeq" id="WP_023791935.1">
    <property type="nucleotide sequence ID" value="NC_023003.1"/>
</dbReference>
<dbReference type="Gene3D" id="3.30.465.10">
    <property type="match status" value="1"/>
</dbReference>
<dbReference type="InterPro" id="IPR002550">
    <property type="entry name" value="CNNM"/>
</dbReference>
<evidence type="ECO:0000256" key="1">
    <source>
        <dbReference type="ARBA" id="ARBA00004141"/>
    </source>
</evidence>
<keyword evidence="6 8" id="KW-0472">Membrane</keyword>